<dbReference type="InterPro" id="IPR004360">
    <property type="entry name" value="Glyas_Fos-R_dOase_dom"/>
</dbReference>
<dbReference type="RefSeq" id="XP_064664180.1">
    <property type="nucleotide sequence ID" value="XM_064797946.1"/>
</dbReference>
<feature type="domain" description="VOC" evidence="1">
    <location>
        <begin position="12"/>
        <end position="164"/>
    </location>
</feature>
<sequence length="174" mass="19509">MVPHPYKNQNLVFNHIGISVKSVDKAADRHSKPFGFRRITNDASADRSTDGSDSPLFRVYGDKLQKVKIAFLATGNGVGFKIFEFIDPPVRDAEEIKKEWSIEQQYQRGGYFHIAVTAPDPDAVAEKAFEDGAVRVGETIELFDGDKALYLRDQWGNAVEVLSWSLEQMMGNRG</sequence>
<dbReference type="SUPFAM" id="SSF54593">
    <property type="entry name" value="Glyoxalase/Bleomycin resistance protein/Dihydroxybiphenyl dioxygenase"/>
    <property type="match status" value="1"/>
</dbReference>
<evidence type="ECO:0000259" key="1">
    <source>
        <dbReference type="PROSITE" id="PS51819"/>
    </source>
</evidence>
<reference evidence="2 3" key="1">
    <citation type="submission" date="2023-08" db="EMBL/GenBank/DDBJ databases">
        <title>Black Yeasts Isolated from many extreme environments.</title>
        <authorList>
            <person name="Coleine C."/>
            <person name="Stajich J.E."/>
            <person name="Selbmann L."/>
        </authorList>
    </citation>
    <scope>NUCLEOTIDE SEQUENCE [LARGE SCALE GENOMIC DNA]</scope>
    <source>
        <strain evidence="2 3">CCFEE 5935</strain>
    </source>
</reference>
<accession>A0AAV9PRV4</accession>
<comment type="caution">
    <text evidence="2">The sequence shown here is derived from an EMBL/GenBank/DDBJ whole genome shotgun (WGS) entry which is preliminary data.</text>
</comment>
<protein>
    <recommendedName>
        <fullName evidence="1">VOC domain-containing protein</fullName>
    </recommendedName>
</protein>
<dbReference type="EMBL" id="JAVRRT010000001">
    <property type="protein sequence ID" value="KAK5175542.1"/>
    <property type="molecule type" value="Genomic_DNA"/>
</dbReference>
<organism evidence="2 3">
    <name type="scientific">Saxophila tyrrhenica</name>
    <dbReference type="NCBI Taxonomy" id="1690608"/>
    <lineage>
        <taxon>Eukaryota</taxon>
        <taxon>Fungi</taxon>
        <taxon>Dikarya</taxon>
        <taxon>Ascomycota</taxon>
        <taxon>Pezizomycotina</taxon>
        <taxon>Dothideomycetes</taxon>
        <taxon>Dothideomycetidae</taxon>
        <taxon>Mycosphaerellales</taxon>
        <taxon>Extremaceae</taxon>
        <taxon>Saxophila</taxon>
    </lineage>
</organism>
<evidence type="ECO:0000313" key="3">
    <source>
        <dbReference type="Proteomes" id="UP001337655"/>
    </source>
</evidence>
<dbReference type="Pfam" id="PF00903">
    <property type="entry name" value="Glyoxalase"/>
    <property type="match status" value="1"/>
</dbReference>
<name>A0AAV9PRV4_9PEZI</name>
<dbReference type="InterPro" id="IPR029068">
    <property type="entry name" value="Glyas_Bleomycin-R_OHBP_Dase"/>
</dbReference>
<dbReference type="GeneID" id="89922031"/>
<proteinExistence type="predicted"/>
<dbReference type="InterPro" id="IPR037523">
    <property type="entry name" value="VOC_core"/>
</dbReference>
<keyword evidence="3" id="KW-1185">Reference proteome</keyword>
<dbReference type="Proteomes" id="UP001337655">
    <property type="component" value="Unassembled WGS sequence"/>
</dbReference>
<dbReference type="PROSITE" id="PS51819">
    <property type="entry name" value="VOC"/>
    <property type="match status" value="1"/>
</dbReference>
<dbReference type="AlphaFoldDB" id="A0AAV9PRV4"/>
<evidence type="ECO:0000313" key="2">
    <source>
        <dbReference type="EMBL" id="KAK5175542.1"/>
    </source>
</evidence>
<gene>
    <name evidence="2" type="ORF">LTR77_000681</name>
</gene>
<dbReference type="Gene3D" id="3.10.180.10">
    <property type="entry name" value="2,3-Dihydroxybiphenyl 1,2-Dioxygenase, domain 1"/>
    <property type="match status" value="1"/>
</dbReference>